<accession>Q56AS1</accession>
<feature type="non-terminal residue" evidence="2">
    <location>
        <position position="1"/>
    </location>
</feature>
<proteinExistence type="predicted"/>
<dbReference type="EMBL" id="AY973586">
    <property type="protein sequence ID" value="AAX62120.1"/>
    <property type="molecule type" value="Genomic_DNA"/>
</dbReference>
<name>Q56AS1_9CAUD</name>
<organism evidence="2">
    <name type="scientific">Bacillus thuringiensis phage MZTP02</name>
    <dbReference type="NCBI Taxonomy" id="311221"/>
    <lineage>
        <taxon>Viruses</taxon>
        <taxon>Duplodnaviria</taxon>
        <taxon>Heunggongvirae</taxon>
        <taxon>Uroviricota</taxon>
        <taxon>Caudoviricetes</taxon>
    </lineage>
</organism>
<reference evidence="2" key="1">
    <citation type="submission" date="2005-03" db="EMBL/GenBank/DDBJ databases">
        <title>Partial sequence analysis of bacteriophage MZTP02.</title>
        <authorList>
            <person name="Liao W."/>
            <person name="Pang Y."/>
        </authorList>
    </citation>
    <scope>NUCLEOTIDE SEQUENCE</scope>
</reference>
<feature type="region of interest" description="Disordered" evidence="1">
    <location>
        <begin position="1"/>
        <end position="33"/>
    </location>
</feature>
<evidence type="ECO:0000313" key="2">
    <source>
        <dbReference type="EMBL" id="AAX62120.1"/>
    </source>
</evidence>
<sequence length="59" mass="5830">HPGAGSLCPPDGAARPLCAGQGTQVPRGTGPHRSACALPVTEHHRQPATLPQTAQTGGG</sequence>
<evidence type="ECO:0000256" key="1">
    <source>
        <dbReference type="SAM" id="MobiDB-lite"/>
    </source>
</evidence>
<protein>
    <submittedName>
        <fullName evidence="2">Uncharacterized protein</fullName>
    </submittedName>
</protein>